<keyword evidence="2" id="KW-0677">Repeat</keyword>
<feature type="domain" description="PH" evidence="3">
    <location>
        <begin position="113"/>
        <end position="205"/>
    </location>
</feature>
<evidence type="ECO:0000259" key="3">
    <source>
        <dbReference type="PROSITE" id="PS50003"/>
    </source>
</evidence>
<evidence type="ECO:0000256" key="2">
    <source>
        <dbReference type="ARBA" id="ARBA00022737"/>
    </source>
</evidence>
<dbReference type="CDD" id="cd00821">
    <property type="entry name" value="PH"/>
    <property type="match status" value="2"/>
</dbReference>
<dbReference type="Gene3D" id="2.120.10.80">
    <property type="entry name" value="Kelch-type beta propeller"/>
    <property type="match status" value="1"/>
</dbReference>
<gene>
    <name evidence="4" type="ORF">C3747_277g14</name>
</gene>
<proteinExistence type="predicted"/>
<dbReference type="VEuPathDB" id="TriTrypDB:TCDM_01430"/>
<dbReference type="SUPFAM" id="SSF50965">
    <property type="entry name" value="Galactose oxidase, central domain"/>
    <property type="match status" value="1"/>
</dbReference>
<dbReference type="Proteomes" id="UP000246078">
    <property type="component" value="Unassembled WGS sequence"/>
</dbReference>
<dbReference type="VEuPathDB" id="TriTrypDB:TcCLB.507023.60"/>
<dbReference type="InterPro" id="IPR011993">
    <property type="entry name" value="PH-like_dom_sf"/>
</dbReference>
<dbReference type="PROSITE" id="PS50003">
    <property type="entry name" value="PH_DOMAIN"/>
    <property type="match status" value="2"/>
</dbReference>
<dbReference type="SMR" id="A0A2V2VEA5"/>
<reference evidence="4 5" key="1">
    <citation type="journal article" date="2018" name="Microb. Genom.">
        <title>Expanding an expanded genome: long-read sequencing of Trypanosoma cruzi.</title>
        <authorList>
            <person name="Berna L."/>
            <person name="Rodriguez M."/>
            <person name="Chiribao M.L."/>
            <person name="Parodi-Talice A."/>
            <person name="Pita S."/>
            <person name="Rijo G."/>
            <person name="Alvarez-Valin F."/>
            <person name="Robello C."/>
        </authorList>
    </citation>
    <scope>NUCLEOTIDE SEQUENCE [LARGE SCALE GENOMIC DNA]</scope>
    <source>
        <strain evidence="4 5">TCC</strain>
    </source>
</reference>
<dbReference type="SUPFAM" id="SSF50729">
    <property type="entry name" value="PH domain-like"/>
    <property type="match status" value="2"/>
</dbReference>
<dbReference type="InterPro" id="IPR011043">
    <property type="entry name" value="Gal_Oxase/kelch_b-propeller"/>
</dbReference>
<feature type="domain" description="PH" evidence="3">
    <location>
        <begin position="13"/>
        <end position="105"/>
    </location>
</feature>
<dbReference type="VEuPathDB" id="TriTrypDB:Tc_MARK_1918"/>
<dbReference type="InterPro" id="IPR001849">
    <property type="entry name" value="PH_domain"/>
</dbReference>
<sequence>MMSGGMQQQRQPHVSRASWLFKQAEWRFAWDRRFFVQDGLRLAYRVGENEAEKKAGYVISLQRMVEPPESHKFRVWLKEGECWTLRAETEEEHQRWTSSIAAALMQDAAEELHDVREGFVLKKGAWTGQWRQRYLELDEYRLAYRINKEGEVRNRFVIVSADASGEEGREEELLVATSCGEQFWLKFASKEQFDDWTGVIMRGLRGTTSWHWKTLLSSQSSEYASVRVQYHASGAGNGPCVYCYGGTYTLSSRRYFEASKVFLPDIRRVNVGKQLSCVRLTGEHKCISLDILPYEEGPHAKLRPPPLFGAALCVLRSPSESSSSPVLSNFYSSTPPLECLLLVGGRSETSVFRDVTVDVWWCVLKGRSSRWQRCTYDANVLPGRTFHTLTAVSSRSAVLIGGLDSMNRVCADCFLIFWPEDETEAFITPPVVKFFCYLPEPRAFHVCLALRDVLLLLFGGRGLREAAPCSSLFVSLSSESEWRELTVEPPLPVMNHVCAEVVFSSSGEQWVFVLGETCTSYPTLRLFQLSVQSKLAVSREVAITVGDIPRRCCGATMHHAGGYLYLIGGCYDGNQRNDQGQAVFFRDPIRMLIGDSEGGGPVTTHRQ</sequence>
<evidence type="ECO:0000256" key="1">
    <source>
        <dbReference type="ARBA" id="ARBA00022441"/>
    </source>
</evidence>
<dbReference type="VEuPathDB" id="TriTrypDB:C4B63_18g38"/>
<dbReference type="EMBL" id="PRFC01000277">
    <property type="protein sequence ID" value="PWU94544.1"/>
    <property type="molecule type" value="Genomic_DNA"/>
</dbReference>
<dbReference type="SMART" id="SM00233">
    <property type="entry name" value="PH"/>
    <property type="match status" value="2"/>
</dbReference>
<dbReference type="Gene3D" id="2.30.29.30">
    <property type="entry name" value="Pleckstrin-homology domain (PH domain)/Phosphotyrosine-binding domain (PTB)"/>
    <property type="match status" value="2"/>
</dbReference>
<dbReference type="OrthoDB" id="270943at2759"/>
<dbReference type="PANTHER" id="PTHR46228:SF2">
    <property type="entry name" value="KELCH REPEAT PROTEIN (AFU_ORTHOLOGUE AFUA_4G14350)"/>
    <property type="match status" value="1"/>
</dbReference>
<dbReference type="Pfam" id="PF00169">
    <property type="entry name" value="PH"/>
    <property type="match status" value="1"/>
</dbReference>
<evidence type="ECO:0000313" key="4">
    <source>
        <dbReference type="EMBL" id="PWU94544.1"/>
    </source>
</evidence>
<evidence type="ECO:0000313" key="5">
    <source>
        <dbReference type="Proteomes" id="UP000246078"/>
    </source>
</evidence>
<dbReference type="VEuPathDB" id="TriTrypDB:BCY84_00982"/>
<dbReference type="VEuPathDB" id="TriTrypDB:ECC02_000292"/>
<keyword evidence="1" id="KW-0880">Kelch repeat</keyword>
<dbReference type="VEuPathDB" id="TriTrypDB:C3747_277g14"/>
<dbReference type="InterPro" id="IPR015915">
    <property type="entry name" value="Kelch-typ_b-propeller"/>
</dbReference>
<organism evidence="4 5">
    <name type="scientific">Trypanosoma cruzi</name>
    <dbReference type="NCBI Taxonomy" id="5693"/>
    <lineage>
        <taxon>Eukaryota</taxon>
        <taxon>Discoba</taxon>
        <taxon>Euglenozoa</taxon>
        <taxon>Kinetoplastea</taxon>
        <taxon>Metakinetoplastina</taxon>
        <taxon>Trypanosomatida</taxon>
        <taxon>Trypanosomatidae</taxon>
        <taxon>Trypanosoma</taxon>
        <taxon>Schizotrypanum</taxon>
    </lineage>
</organism>
<dbReference type="VEuPathDB" id="TriTrypDB:TcCLB.511751.163"/>
<accession>A0A2V2VEA5</accession>
<dbReference type="PANTHER" id="PTHR46228">
    <property type="entry name" value="KELCH DOMAIN-CONTAINING PROTEIN"/>
    <property type="match status" value="1"/>
</dbReference>
<dbReference type="VEuPathDB" id="TriTrypDB:TcG_02259"/>
<comment type="caution">
    <text evidence="4">The sequence shown here is derived from an EMBL/GenBank/DDBJ whole genome shotgun (WGS) entry which is preliminary data.</text>
</comment>
<protein>
    <recommendedName>
        <fullName evidence="3">PH domain-containing protein</fullName>
    </recommendedName>
</protein>
<dbReference type="AlphaFoldDB" id="A0A2V2VEA5"/>
<name>A0A2V2VEA5_TRYCR</name>
<dbReference type="VEuPathDB" id="TriTrypDB:TCSYLVIO_003208"/>
<dbReference type="VEuPathDB" id="TriTrypDB:TcCL_ESM04951"/>
<dbReference type="VEuPathDB" id="TriTrypDB:TcYC6_0096620"/>
<dbReference type="VEuPathDB" id="TriTrypDB:TcBrA4_0029430"/>
<dbReference type="VEuPathDB" id="TriTrypDB:TCDM_01431"/>